<evidence type="ECO:0000313" key="2">
    <source>
        <dbReference type="Proteomes" id="UP000294856"/>
    </source>
</evidence>
<keyword evidence="2" id="KW-1185">Reference proteome</keyword>
<dbReference type="RefSeq" id="WP_067447252.1">
    <property type="nucleotide sequence ID" value="NZ_SMFR01000002.1"/>
</dbReference>
<organism evidence="1 2">
    <name type="scientific">Nocardia alba</name>
    <dbReference type="NCBI Taxonomy" id="225051"/>
    <lineage>
        <taxon>Bacteria</taxon>
        <taxon>Bacillati</taxon>
        <taxon>Actinomycetota</taxon>
        <taxon>Actinomycetes</taxon>
        <taxon>Mycobacteriales</taxon>
        <taxon>Nocardiaceae</taxon>
        <taxon>Nocardia</taxon>
    </lineage>
</organism>
<dbReference type="OrthoDB" id="4553737at2"/>
<accession>A0A4R1FTV6</accession>
<proteinExistence type="predicted"/>
<protein>
    <submittedName>
        <fullName evidence="1">Uncharacterized protein</fullName>
    </submittedName>
</protein>
<comment type="caution">
    <text evidence="1">The sequence shown here is derived from an EMBL/GenBank/DDBJ whole genome shotgun (WGS) entry which is preliminary data.</text>
</comment>
<gene>
    <name evidence="1" type="ORF">DFR71_3799</name>
</gene>
<dbReference type="Proteomes" id="UP000294856">
    <property type="component" value="Unassembled WGS sequence"/>
</dbReference>
<name>A0A4R1FTV6_9NOCA</name>
<sequence length="97" mass="10278">MLYDPAGVQALIIDLGRYEANITEEQKNATDAEKSLTGIAWQGGADGGAAAFKHTHDKLMGDMTDLLIQLKSLKGAVEKALAHALATDGSVADDFYL</sequence>
<dbReference type="AlphaFoldDB" id="A0A4R1FTV6"/>
<dbReference type="Gene3D" id="1.10.287.1060">
    <property type="entry name" value="ESAT-6-like"/>
    <property type="match status" value="1"/>
</dbReference>
<reference evidence="1 2" key="1">
    <citation type="submission" date="2019-03" db="EMBL/GenBank/DDBJ databases">
        <title>Genomic Encyclopedia of Type Strains, Phase IV (KMG-IV): sequencing the most valuable type-strain genomes for metagenomic binning, comparative biology and taxonomic classification.</title>
        <authorList>
            <person name="Goeker M."/>
        </authorList>
    </citation>
    <scope>NUCLEOTIDE SEQUENCE [LARGE SCALE GENOMIC DNA]</scope>
    <source>
        <strain evidence="1 2">DSM 44684</strain>
    </source>
</reference>
<dbReference type="SUPFAM" id="SSF140453">
    <property type="entry name" value="EsxAB dimer-like"/>
    <property type="match status" value="1"/>
</dbReference>
<dbReference type="STRING" id="1210063.GCA_001612665_01456"/>
<dbReference type="InterPro" id="IPR036689">
    <property type="entry name" value="ESAT-6-like_sf"/>
</dbReference>
<evidence type="ECO:0000313" key="1">
    <source>
        <dbReference type="EMBL" id="TCJ97750.1"/>
    </source>
</evidence>
<dbReference type="EMBL" id="SMFR01000002">
    <property type="protein sequence ID" value="TCJ97750.1"/>
    <property type="molecule type" value="Genomic_DNA"/>
</dbReference>